<name>A0A5J6T998_9CAUD</name>
<evidence type="ECO:0000313" key="2">
    <source>
        <dbReference type="Proteomes" id="UP000327387"/>
    </source>
</evidence>
<sequence length="35" mass="3792">MIITLSITSIRCDSTSIDLITKSSVILTRPTGKLL</sequence>
<dbReference type="EMBL" id="MK947458">
    <property type="protein sequence ID" value="QFG07496.1"/>
    <property type="molecule type" value="Genomic_DNA"/>
</dbReference>
<reference evidence="1 2" key="1">
    <citation type="submission" date="2019-05" db="EMBL/GenBank/DDBJ databases">
        <title>Whole genome sequence analysis of broad host range Salmonella enterica bacteriophages.</title>
        <authorList>
            <person name="Bhandare S.G."/>
            <person name="Colavecchio A."/>
            <person name="Emond-Rheault J.-G."/>
            <person name="Hamel J."/>
            <person name="Kukavica-Ibrulj I."/>
            <person name="Boyle B."/>
            <person name="Levesque R.C."/>
            <person name="Goodridge L."/>
        </authorList>
    </citation>
    <scope>NUCLEOTIDE SEQUENCE [LARGE SCALE GENOMIC DNA]</scope>
</reference>
<proteinExistence type="predicted"/>
<keyword evidence="2" id="KW-1185">Reference proteome</keyword>
<organism evidence="1 2">
    <name type="scientific">Salmonella phage vB_SenS_SB10</name>
    <dbReference type="NCBI Taxonomy" id="2591134"/>
    <lineage>
        <taxon>Viruses</taxon>
        <taxon>Duplodnaviria</taxon>
        <taxon>Heunggongvirae</taxon>
        <taxon>Uroviricota</taxon>
        <taxon>Caudoviricetes</taxon>
        <taxon>Demerecviridae</taxon>
        <taxon>Markadamsvirinae</taxon>
        <taxon>Epseptimavirus</taxon>
        <taxon>Epseptimavirus SB10</taxon>
        <taxon>Epseptimavirus fuchur</taxon>
    </lineage>
</organism>
<protein>
    <submittedName>
        <fullName evidence="1">Uncharacterized protein</fullName>
    </submittedName>
</protein>
<evidence type="ECO:0000313" key="1">
    <source>
        <dbReference type="EMBL" id="QFG07496.1"/>
    </source>
</evidence>
<accession>A0A5J6T998</accession>
<dbReference type="RefSeq" id="YP_011651710.1">
    <property type="nucleotide sequence ID" value="NC_101270.1"/>
</dbReference>
<dbReference type="Proteomes" id="UP000327387">
    <property type="component" value="Segment"/>
</dbReference>